<organism evidence="10 11">
    <name type="scientific">Candidatus Kuenenbacteria bacterium CG10_big_fil_rev_8_21_14_0_10_36_11</name>
    <dbReference type="NCBI Taxonomy" id="1974618"/>
    <lineage>
        <taxon>Bacteria</taxon>
        <taxon>Candidatus Kueneniibacteriota</taxon>
    </lineage>
</organism>
<evidence type="ECO:0000256" key="2">
    <source>
        <dbReference type="ARBA" id="ARBA00020675"/>
    </source>
</evidence>
<sequence>MNISELSRQVKIPVQELKLIIPELGFDVGQKAIQVDGRTAVKIIEQLNNPIIKEKMLAKLKNNQLSGGENLTVRKNYLDLETSTPAGAKNQHAKISVGETIVVKDLANQMNLPITKLILELMKNGVMASLNQKIDFETASIIADDLGFSVEKNIGEKNNLIETGQTRAEYFIDDPKNMVPRPPVVVVMGHVDHGKTKLLDAIRETNLVDAEAGGITQHIGAYQTKKNDQSITFIDTPGHEAFSAMRSRGAQVADIAILVVAADDGIMPQTIEAISHIRSANLPMVVAINKIDKPEANLDKIKSGLAEIGLTPEDWGGETICVPISAKQKTNIDLLLENLLLVYEMEKEKIVANPKRNAIGTIIEAHLDKGEGPVATVLVQTGTLKISDSVKIGSAFGKIRTIKDWRGKNVAIALPSTPVKIVGLKATPEVGEILQVLTDQKEFKKEQKKFKNYKAPAFINTSKHLMNEQKNPVNGQVGEKENVQKINIILKADVLGSLEAIVESLVNLNLPDLVINIVQATLGNITAVEIERAAAQNALILGFNVKPNPAAEQAALEQKVVIKTAKIIYELIDFIKEEMKKNIKEEIIEEVIGQAKVLKIFRTEKKTQIIGAKITAGKITKDCKIKIIRNNELMGKATLAELQSGRQTMTEVVADQEAGLKIEGFNEAEENDQLEIYKEQKIVRKI</sequence>
<dbReference type="Proteomes" id="UP000231464">
    <property type="component" value="Unassembled WGS sequence"/>
</dbReference>
<dbReference type="InterPro" id="IPR005225">
    <property type="entry name" value="Small_GTP-bd"/>
</dbReference>
<proteinExistence type="inferred from homology"/>
<dbReference type="Pfam" id="PF11987">
    <property type="entry name" value="IF-2"/>
    <property type="match status" value="1"/>
</dbReference>
<reference evidence="11" key="1">
    <citation type="submission" date="2017-09" db="EMBL/GenBank/DDBJ databases">
        <title>Depth-based differentiation of microbial function through sediment-hosted aquifers and enrichment of novel symbionts in the deep terrestrial subsurface.</title>
        <authorList>
            <person name="Probst A.J."/>
            <person name="Ladd B."/>
            <person name="Jarett J.K."/>
            <person name="Geller-Mcgrath D.E."/>
            <person name="Sieber C.M.K."/>
            <person name="Emerson J.B."/>
            <person name="Anantharaman K."/>
            <person name="Thomas B.C."/>
            <person name="Malmstrom R."/>
            <person name="Stieglmeier M."/>
            <person name="Klingl A."/>
            <person name="Woyke T."/>
            <person name="Ryan C.M."/>
            <person name="Banfield J.F."/>
        </authorList>
    </citation>
    <scope>NUCLEOTIDE SEQUENCE [LARGE SCALE GENOMIC DNA]</scope>
</reference>
<evidence type="ECO:0000259" key="9">
    <source>
        <dbReference type="PROSITE" id="PS51722"/>
    </source>
</evidence>
<dbReference type="GO" id="GO:0005829">
    <property type="term" value="C:cytosol"/>
    <property type="evidence" value="ECO:0007669"/>
    <property type="project" value="TreeGrafter"/>
</dbReference>
<dbReference type="CDD" id="cd03702">
    <property type="entry name" value="IF2_mtIF2_II"/>
    <property type="match status" value="1"/>
</dbReference>
<dbReference type="FunFam" id="2.40.30.10:FF:000008">
    <property type="entry name" value="Translation initiation factor IF-2"/>
    <property type="match status" value="1"/>
</dbReference>
<dbReference type="GO" id="GO:0005525">
    <property type="term" value="F:GTP binding"/>
    <property type="evidence" value="ECO:0007669"/>
    <property type="project" value="UniProtKB-KW"/>
</dbReference>
<dbReference type="SUPFAM" id="SSF52156">
    <property type="entry name" value="Initiation factor IF2/eIF5b, domain 3"/>
    <property type="match status" value="1"/>
</dbReference>
<feature type="binding site" evidence="7">
    <location>
        <begin position="289"/>
        <end position="292"/>
    </location>
    <ligand>
        <name>GTP</name>
        <dbReference type="ChEBI" id="CHEBI:37565"/>
    </ligand>
</feature>
<dbReference type="SUPFAM" id="SSF52540">
    <property type="entry name" value="P-loop containing nucleoside triphosphate hydrolases"/>
    <property type="match status" value="1"/>
</dbReference>
<feature type="domain" description="Tr-type G" evidence="9">
    <location>
        <begin position="180"/>
        <end position="355"/>
    </location>
</feature>
<evidence type="ECO:0000256" key="8">
    <source>
        <dbReference type="RuleBase" id="RU000644"/>
    </source>
</evidence>
<dbReference type="InterPro" id="IPR044145">
    <property type="entry name" value="IF2_II"/>
</dbReference>
<dbReference type="Pfam" id="PF04760">
    <property type="entry name" value="IF2_N"/>
    <property type="match status" value="1"/>
</dbReference>
<dbReference type="HAMAP" id="MF_00100_B">
    <property type="entry name" value="IF_2_B"/>
    <property type="match status" value="1"/>
</dbReference>
<protein>
    <recommendedName>
        <fullName evidence="2 7">Translation initiation factor IF-2</fullName>
    </recommendedName>
</protein>
<dbReference type="NCBIfam" id="TIGR00231">
    <property type="entry name" value="small_GTP"/>
    <property type="match status" value="1"/>
</dbReference>
<dbReference type="Gene3D" id="3.40.50.300">
    <property type="entry name" value="P-loop containing nucleotide triphosphate hydrolases"/>
    <property type="match status" value="1"/>
</dbReference>
<dbReference type="FunFam" id="3.40.50.300:FF:000019">
    <property type="entry name" value="Translation initiation factor IF-2"/>
    <property type="match status" value="1"/>
</dbReference>
<dbReference type="Gene3D" id="2.40.30.10">
    <property type="entry name" value="Translation factors"/>
    <property type="match status" value="2"/>
</dbReference>
<dbReference type="InterPro" id="IPR009000">
    <property type="entry name" value="Transl_B-barrel_sf"/>
</dbReference>
<keyword evidence="7" id="KW-0963">Cytoplasm</keyword>
<comment type="subcellular location">
    <subcellularLocation>
        <location evidence="7">Cytoplasm</location>
    </subcellularLocation>
</comment>
<evidence type="ECO:0000313" key="11">
    <source>
        <dbReference type="Proteomes" id="UP000231464"/>
    </source>
</evidence>
<dbReference type="Pfam" id="PF00009">
    <property type="entry name" value="GTP_EFTU"/>
    <property type="match status" value="1"/>
</dbReference>
<dbReference type="CDD" id="cd01887">
    <property type="entry name" value="IF2_eIF5B"/>
    <property type="match status" value="1"/>
</dbReference>
<evidence type="ECO:0000313" key="10">
    <source>
        <dbReference type="EMBL" id="PIT89851.1"/>
    </source>
</evidence>
<dbReference type="NCBIfam" id="TIGR00487">
    <property type="entry name" value="IF-2"/>
    <property type="match status" value="1"/>
</dbReference>
<dbReference type="InterPro" id="IPR000178">
    <property type="entry name" value="TF_IF2_bacterial-like"/>
</dbReference>
<dbReference type="Pfam" id="PF22042">
    <property type="entry name" value="EF-G_D2"/>
    <property type="match status" value="1"/>
</dbReference>
<dbReference type="InterPro" id="IPR023115">
    <property type="entry name" value="TIF_IF2_dom3"/>
</dbReference>
<keyword evidence="3 7" id="KW-0396">Initiation factor</keyword>
<dbReference type="GO" id="GO:0003924">
    <property type="term" value="F:GTPase activity"/>
    <property type="evidence" value="ECO:0007669"/>
    <property type="project" value="UniProtKB-UniRule"/>
</dbReference>
<evidence type="ECO:0000256" key="5">
    <source>
        <dbReference type="ARBA" id="ARBA00022917"/>
    </source>
</evidence>
<feature type="region of interest" description="G-domain" evidence="7">
    <location>
        <begin position="183"/>
        <end position="331"/>
    </location>
</feature>
<dbReference type="AlphaFoldDB" id="A0A2M6WAQ9"/>
<dbReference type="InterPro" id="IPR027417">
    <property type="entry name" value="P-loop_NTPase"/>
</dbReference>
<dbReference type="PANTHER" id="PTHR43381:SF5">
    <property type="entry name" value="TR-TYPE G DOMAIN-CONTAINING PROTEIN"/>
    <property type="match status" value="1"/>
</dbReference>
<dbReference type="EMBL" id="PFBP01000028">
    <property type="protein sequence ID" value="PIT89851.1"/>
    <property type="molecule type" value="Genomic_DNA"/>
</dbReference>
<dbReference type="InterPro" id="IPR000795">
    <property type="entry name" value="T_Tr_GTP-bd_dom"/>
</dbReference>
<dbReference type="Gene3D" id="3.40.50.10050">
    <property type="entry name" value="Translation initiation factor IF- 2, domain 3"/>
    <property type="match status" value="1"/>
</dbReference>
<dbReference type="GO" id="GO:0003743">
    <property type="term" value="F:translation initiation factor activity"/>
    <property type="evidence" value="ECO:0007669"/>
    <property type="project" value="UniProtKB-UniRule"/>
</dbReference>
<comment type="caution">
    <text evidence="10">The sequence shown here is derived from an EMBL/GenBank/DDBJ whole genome shotgun (WGS) entry which is preliminary data.</text>
</comment>
<comment type="function">
    <text evidence="7 8">One of the essential components for the initiation of protein synthesis. Protects formylmethionyl-tRNA from spontaneous hydrolysis and promotes its binding to the 30S ribosomal subunits. Also involved in the hydrolysis of GTP during the formation of the 70S ribosomal complex.</text>
</comment>
<keyword evidence="4 7" id="KW-0547">Nucleotide-binding</keyword>
<evidence type="ECO:0000256" key="3">
    <source>
        <dbReference type="ARBA" id="ARBA00022540"/>
    </source>
</evidence>
<feature type="binding site" evidence="7">
    <location>
        <begin position="189"/>
        <end position="196"/>
    </location>
    <ligand>
        <name>GTP</name>
        <dbReference type="ChEBI" id="CHEBI:37565"/>
    </ligand>
</feature>
<keyword evidence="5 7" id="KW-0648">Protein biosynthesis</keyword>
<dbReference type="InterPro" id="IPR006847">
    <property type="entry name" value="IF2_N"/>
</dbReference>
<comment type="similarity">
    <text evidence="1 7 8">Belongs to the TRAFAC class translation factor GTPase superfamily. Classic translation factor GTPase family. IF-2 subfamily.</text>
</comment>
<evidence type="ECO:0000256" key="6">
    <source>
        <dbReference type="ARBA" id="ARBA00023134"/>
    </source>
</evidence>
<dbReference type="InterPro" id="IPR015760">
    <property type="entry name" value="TIF_IF2"/>
</dbReference>
<name>A0A2M6WAQ9_9BACT</name>
<dbReference type="FunFam" id="3.40.50.10050:FF:000001">
    <property type="entry name" value="Translation initiation factor IF-2"/>
    <property type="match status" value="1"/>
</dbReference>
<dbReference type="InterPro" id="IPR036925">
    <property type="entry name" value="TIF_IF2_dom3_sf"/>
</dbReference>
<gene>
    <name evidence="7" type="primary">infB</name>
    <name evidence="10" type="ORF">COU23_01740</name>
</gene>
<dbReference type="PROSITE" id="PS51722">
    <property type="entry name" value="G_TR_2"/>
    <property type="match status" value="1"/>
</dbReference>
<evidence type="ECO:0000256" key="7">
    <source>
        <dbReference type="HAMAP-Rule" id="MF_00100"/>
    </source>
</evidence>
<evidence type="ECO:0000256" key="4">
    <source>
        <dbReference type="ARBA" id="ARBA00022741"/>
    </source>
</evidence>
<dbReference type="SUPFAM" id="SSF50447">
    <property type="entry name" value="Translation proteins"/>
    <property type="match status" value="2"/>
</dbReference>
<keyword evidence="6 7" id="KW-0342">GTP-binding</keyword>
<evidence type="ECO:0000256" key="1">
    <source>
        <dbReference type="ARBA" id="ARBA00007733"/>
    </source>
</evidence>
<dbReference type="InterPro" id="IPR053905">
    <property type="entry name" value="EF-G-like_DII"/>
</dbReference>
<feature type="binding site" evidence="7">
    <location>
        <begin position="235"/>
        <end position="239"/>
    </location>
    <ligand>
        <name>GTP</name>
        <dbReference type="ChEBI" id="CHEBI:37565"/>
    </ligand>
</feature>
<accession>A0A2M6WAQ9</accession>
<dbReference type="PANTHER" id="PTHR43381">
    <property type="entry name" value="TRANSLATION INITIATION FACTOR IF-2-RELATED"/>
    <property type="match status" value="1"/>
</dbReference>